<dbReference type="EMBL" id="BPLR01013332">
    <property type="protein sequence ID" value="GIY60496.1"/>
    <property type="molecule type" value="Genomic_DNA"/>
</dbReference>
<sequence>MCTIEEGCFSEEGKFLPMPMPMYINNGEKLVHIKMAEKLPFYAGDLFVMTDRSEVVMDLEKWIGREFRRFQKSNDDSFF</sequence>
<dbReference type="AlphaFoldDB" id="A0AAV4URW9"/>
<dbReference type="Proteomes" id="UP001054945">
    <property type="component" value="Unassembled WGS sequence"/>
</dbReference>
<accession>A0AAV4URW9</accession>
<reference evidence="1 2" key="1">
    <citation type="submission" date="2021-06" db="EMBL/GenBank/DDBJ databases">
        <title>Caerostris extrusa draft genome.</title>
        <authorList>
            <person name="Kono N."/>
            <person name="Arakawa K."/>
        </authorList>
    </citation>
    <scope>NUCLEOTIDE SEQUENCE [LARGE SCALE GENOMIC DNA]</scope>
</reference>
<evidence type="ECO:0000313" key="2">
    <source>
        <dbReference type="Proteomes" id="UP001054945"/>
    </source>
</evidence>
<protein>
    <submittedName>
        <fullName evidence="1">Uncharacterized protein</fullName>
    </submittedName>
</protein>
<comment type="caution">
    <text evidence="1">The sequence shown here is derived from an EMBL/GenBank/DDBJ whole genome shotgun (WGS) entry which is preliminary data.</text>
</comment>
<organism evidence="1 2">
    <name type="scientific">Caerostris extrusa</name>
    <name type="common">Bark spider</name>
    <name type="synonym">Caerostris bankana</name>
    <dbReference type="NCBI Taxonomy" id="172846"/>
    <lineage>
        <taxon>Eukaryota</taxon>
        <taxon>Metazoa</taxon>
        <taxon>Ecdysozoa</taxon>
        <taxon>Arthropoda</taxon>
        <taxon>Chelicerata</taxon>
        <taxon>Arachnida</taxon>
        <taxon>Araneae</taxon>
        <taxon>Araneomorphae</taxon>
        <taxon>Entelegynae</taxon>
        <taxon>Araneoidea</taxon>
        <taxon>Araneidae</taxon>
        <taxon>Caerostris</taxon>
    </lineage>
</organism>
<keyword evidence="2" id="KW-1185">Reference proteome</keyword>
<name>A0AAV4URW9_CAEEX</name>
<evidence type="ECO:0000313" key="1">
    <source>
        <dbReference type="EMBL" id="GIY60496.1"/>
    </source>
</evidence>
<gene>
    <name evidence="1" type="ORF">CEXT_45171</name>
</gene>
<proteinExistence type="predicted"/>